<name>A0A812V821_9DINO</name>
<feature type="compositionally biased region" description="Basic and acidic residues" evidence="1">
    <location>
        <begin position="66"/>
        <end position="86"/>
    </location>
</feature>
<feature type="compositionally biased region" description="Basic and acidic residues" evidence="1">
    <location>
        <begin position="117"/>
        <end position="132"/>
    </location>
</feature>
<gene>
    <name evidence="2" type="ORF">SNAT2548_LOCUS34549</name>
</gene>
<feature type="region of interest" description="Disordered" evidence="1">
    <location>
        <begin position="144"/>
        <end position="169"/>
    </location>
</feature>
<keyword evidence="3" id="KW-1185">Reference proteome</keyword>
<feature type="compositionally biased region" description="Basic and acidic residues" evidence="1">
    <location>
        <begin position="159"/>
        <end position="169"/>
    </location>
</feature>
<proteinExistence type="predicted"/>
<evidence type="ECO:0000256" key="1">
    <source>
        <dbReference type="SAM" id="MobiDB-lite"/>
    </source>
</evidence>
<evidence type="ECO:0000313" key="2">
    <source>
        <dbReference type="EMBL" id="CAE7607584.1"/>
    </source>
</evidence>
<organism evidence="2 3">
    <name type="scientific">Symbiodinium natans</name>
    <dbReference type="NCBI Taxonomy" id="878477"/>
    <lineage>
        <taxon>Eukaryota</taxon>
        <taxon>Sar</taxon>
        <taxon>Alveolata</taxon>
        <taxon>Dinophyceae</taxon>
        <taxon>Suessiales</taxon>
        <taxon>Symbiodiniaceae</taxon>
        <taxon>Symbiodinium</taxon>
    </lineage>
</organism>
<dbReference type="AlphaFoldDB" id="A0A812V821"/>
<dbReference type="OrthoDB" id="10628286at2759"/>
<reference evidence="2" key="1">
    <citation type="submission" date="2021-02" db="EMBL/GenBank/DDBJ databases">
        <authorList>
            <person name="Dougan E. K."/>
            <person name="Rhodes N."/>
            <person name="Thang M."/>
            <person name="Chan C."/>
        </authorList>
    </citation>
    <scope>NUCLEOTIDE SEQUENCE</scope>
</reference>
<protein>
    <submittedName>
        <fullName evidence="2">Uncharacterized protein</fullName>
    </submittedName>
</protein>
<dbReference type="Proteomes" id="UP000604046">
    <property type="component" value="Unassembled WGS sequence"/>
</dbReference>
<evidence type="ECO:0000313" key="3">
    <source>
        <dbReference type="Proteomes" id="UP000604046"/>
    </source>
</evidence>
<sequence length="187" mass="20477">MGKTGGYDARAALEWLLLNLPKQELPRQFGGESLGDDPQAAEPEDEGLMPTTDLVEAPFGPAELQPDPKEEAAMELERSQKSRARGDAASVCSTATPNETEPGDSEDESPDPQAGKAEAKPDSAPVCDKEAGKDFARRWLEQYEEADEDENALLSPEEILDRERKKDPTARYIKVSAQYEEAAKTLK</sequence>
<feature type="non-terminal residue" evidence="2">
    <location>
        <position position="187"/>
    </location>
</feature>
<feature type="region of interest" description="Disordered" evidence="1">
    <location>
        <begin position="26"/>
        <end position="132"/>
    </location>
</feature>
<feature type="compositionally biased region" description="Acidic residues" evidence="1">
    <location>
        <begin position="101"/>
        <end position="110"/>
    </location>
</feature>
<dbReference type="EMBL" id="CAJNDS010002814">
    <property type="protein sequence ID" value="CAE7607584.1"/>
    <property type="molecule type" value="Genomic_DNA"/>
</dbReference>
<comment type="caution">
    <text evidence="2">The sequence shown here is derived from an EMBL/GenBank/DDBJ whole genome shotgun (WGS) entry which is preliminary data.</text>
</comment>
<accession>A0A812V821</accession>